<sequence>MINTRLKPVTTGLIGAVGLGVALLGMPEGAKAVDIKAGRDYFETNPSNTTVTIPGIGVVPLQGYAITPAPFPGFPVDTILERIGDCTFDEGLGDLNPNSCTVGLKIIALSVKSASPVGLPGGGQSFIFITLNGAQNDGTITINNNNTWEANLPVKAVAKDENGGVLASFGPSTLIGSGTWSISPNTGNFLPITTIPFIGPEETHGLRPLDIPPVPEPSAVLGLIAVGLSSIVGFKGKKEPK</sequence>
<gene>
    <name evidence="1" type="ORF">H0902_07765</name>
</gene>
<proteinExistence type="predicted"/>
<comment type="caution">
    <text evidence="1">The sequence shown here is derived from an EMBL/GenBank/DDBJ whole genome shotgun (WGS) entry which is preliminary data.</text>
</comment>
<name>A0A841URE8_MICAE</name>
<dbReference type="EMBL" id="JACEGB010000138">
    <property type="protein sequence ID" value="MBC1190716.1"/>
    <property type="molecule type" value="Genomic_DNA"/>
</dbReference>
<dbReference type="AlphaFoldDB" id="A0A841URE8"/>
<reference evidence="1 2" key="1">
    <citation type="submission" date="2020-07" db="EMBL/GenBank/DDBJ databases">
        <title>Genomes of two Microcystis aeruginosa (Cyanobacteria) strains from Florida (USA) with disparate toxicogenic potential.</title>
        <authorList>
            <person name="Lefler F.W."/>
            <person name="Barbosa M."/>
            <person name="Berthold D.E."/>
            <person name="Laughinghouse H.D. IV."/>
        </authorList>
    </citation>
    <scope>NUCLEOTIDE SEQUENCE [LARGE SCALE GENOMIC DNA]</scope>
    <source>
        <strain evidence="1 2">BLCCF108</strain>
    </source>
</reference>
<evidence type="ECO:0000313" key="1">
    <source>
        <dbReference type="EMBL" id="MBC1190716.1"/>
    </source>
</evidence>
<evidence type="ECO:0000313" key="2">
    <source>
        <dbReference type="Proteomes" id="UP000551499"/>
    </source>
</evidence>
<dbReference type="Proteomes" id="UP000551499">
    <property type="component" value="Unassembled WGS sequence"/>
</dbReference>
<accession>A0A841URE8</accession>
<organism evidence="1 2">
    <name type="scientific">Microcystis aeruginosa BLCC-F108</name>
    <dbReference type="NCBI Taxonomy" id="2755317"/>
    <lineage>
        <taxon>Bacteria</taxon>
        <taxon>Bacillati</taxon>
        <taxon>Cyanobacteriota</taxon>
        <taxon>Cyanophyceae</taxon>
        <taxon>Oscillatoriophycideae</taxon>
        <taxon>Chroococcales</taxon>
        <taxon>Microcystaceae</taxon>
        <taxon>Microcystis</taxon>
    </lineage>
</organism>
<protein>
    <submittedName>
        <fullName evidence="1">Uncharacterized protein</fullName>
    </submittedName>
</protein>
<dbReference type="RefSeq" id="WP_185237199.1">
    <property type="nucleotide sequence ID" value="NZ_JACEGB010000138.1"/>
</dbReference>